<gene>
    <name evidence="1" type="ORF">ElyMa_001092700</name>
</gene>
<reference evidence="1 2" key="1">
    <citation type="journal article" date="2021" name="Elife">
        <title>Chloroplast acquisition without the gene transfer in kleptoplastic sea slugs, Plakobranchus ocellatus.</title>
        <authorList>
            <person name="Maeda T."/>
            <person name="Takahashi S."/>
            <person name="Yoshida T."/>
            <person name="Shimamura S."/>
            <person name="Takaki Y."/>
            <person name="Nagai Y."/>
            <person name="Toyoda A."/>
            <person name="Suzuki Y."/>
            <person name="Arimoto A."/>
            <person name="Ishii H."/>
            <person name="Satoh N."/>
            <person name="Nishiyama T."/>
            <person name="Hasebe M."/>
            <person name="Maruyama T."/>
            <person name="Minagawa J."/>
            <person name="Obokata J."/>
            <person name="Shigenobu S."/>
        </authorList>
    </citation>
    <scope>NUCLEOTIDE SEQUENCE [LARGE SCALE GENOMIC DNA]</scope>
</reference>
<dbReference type="Proteomes" id="UP000762676">
    <property type="component" value="Unassembled WGS sequence"/>
</dbReference>
<keyword evidence="2" id="KW-1185">Reference proteome</keyword>
<proteinExistence type="predicted"/>
<comment type="caution">
    <text evidence="1">The sequence shown here is derived from an EMBL/GenBank/DDBJ whole genome shotgun (WGS) entry which is preliminary data.</text>
</comment>
<evidence type="ECO:0000313" key="2">
    <source>
        <dbReference type="Proteomes" id="UP000762676"/>
    </source>
</evidence>
<name>A0AAV4HX58_9GAST</name>
<organism evidence="1 2">
    <name type="scientific">Elysia marginata</name>
    <dbReference type="NCBI Taxonomy" id="1093978"/>
    <lineage>
        <taxon>Eukaryota</taxon>
        <taxon>Metazoa</taxon>
        <taxon>Spiralia</taxon>
        <taxon>Lophotrochozoa</taxon>
        <taxon>Mollusca</taxon>
        <taxon>Gastropoda</taxon>
        <taxon>Heterobranchia</taxon>
        <taxon>Euthyneura</taxon>
        <taxon>Panpulmonata</taxon>
        <taxon>Sacoglossa</taxon>
        <taxon>Placobranchoidea</taxon>
        <taxon>Plakobranchidae</taxon>
        <taxon>Elysia</taxon>
    </lineage>
</organism>
<sequence>MRSRGYRTLLTLHASHCARAGRGLSHRLSHIIDRPAPLLPHDWPIRLSLGKTIMRVTALCPCSEQEFEKDVLSWRKRYNIIGRDYYTSRIYWTINAQAVLIDIILDHENKDELTLDSFVTEFTHTAYVTVSRTGETSV</sequence>
<accession>A0AAV4HX58</accession>
<dbReference type="EMBL" id="BMAT01002201">
    <property type="protein sequence ID" value="GFS01271.1"/>
    <property type="molecule type" value="Genomic_DNA"/>
</dbReference>
<protein>
    <submittedName>
        <fullName evidence="1">Uncharacterized protein</fullName>
    </submittedName>
</protein>
<evidence type="ECO:0000313" key="1">
    <source>
        <dbReference type="EMBL" id="GFS01271.1"/>
    </source>
</evidence>
<dbReference type="AlphaFoldDB" id="A0AAV4HX58"/>